<comment type="caution">
    <text evidence="2">The sequence shown here is derived from an EMBL/GenBank/DDBJ whole genome shotgun (WGS) entry which is preliminary data.</text>
</comment>
<evidence type="ECO:0000313" key="2">
    <source>
        <dbReference type="EMBL" id="EAL8904262.1"/>
    </source>
</evidence>
<dbReference type="EMBL" id="AACSBQ010000040">
    <property type="protein sequence ID" value="EAL8904262.1"/>
    <property type="molecule type" value="Genomic_DNA"/>
</dbReference>
<keyword evidence="1" id="KW-1133">Transmembrane helix</keyword>
<keyword evidence="1" id="KW-0812">Transmembrane</keyword>
<keyword evidence="1" id="KW-0472">Membrane</keyword>
<gene>
    <name evidence="2" type="ORF">D0B03_08095</name>
</gene>
<sequence length="226" mass="26586">MPLLLLFLLFSQYFDLQFVFFFFIKSHLFNNYEEKMYQNDFFIGIVEQAQKKEYAHTSGKIKTRETLFSGKKVEGNIDTKFKIGYEFKIQGHSEVFYKDSAHVIQTGDKVIFRATKNKYGIFEVKACKNFTQGWIFGAGLFMSDILKIPFILVFGWLFLAFIIFIVGFIVELFIPNEYESYVVLVAKIIYIIIAVFITFGVVWDGLYEHKKNKELKAMQFPENFNE</sequence>
<accession>A0A5L8ZB21</accession>
<feature type="transmembrane region" description="Helical" evidence="1">
    <location>
        <begin position="150"/>
        <end position="174"/>
    </location>
</feature>
<evidence type="ECO:0000256" key="1">
    <source>
        <dbReference type="SAM" id="Phobius"/>
    </source>
</evidence>
<protein>
    <submittedName>
        <fullName evidence="2">Uncharacterized protein</fullName>
    </submittedName>
</protein>
<feature type="transmembrane region" description="Helical" evidence="1">
    <location>
        <begin position="180"/>
        <end position="203"/>
    </location>
</feature>
<organism evidence="2">
    <name type="scientific">Campylobacter upsaliensis</name>
    <dbReference type="NCBI Taxonomy" id="28080"/>
    <lineage>
        <taxon>Bacteria</taxon>
        <taxon>Pseudomonadati</taxon>
        <taxon>Campylobacterota</taxon>
        <taxon>Epsilonproteobacteria</taxon>
        <taxon>Campylobacterales</taxon>
        <taxon>Campylobacteraceae</taxon>
        <taxon>Campylobacter</taxon>
    </lineage>
</organism>
<dbReference type="AlphaFoldDB" id="A0A5L8ZB21"/>
<name>A0A5L8ZB21_CAMUP</name>
<reference evidence="2" key="1">
    <citation type="submission" date="2018-08" db="EMBL/GenBank/DDBJ databases">
        <authorList>
            <consortium name="PulseNet: The National Subtyping Network for Foodborne Disease Surveillance"/>
            <person name="Tarr C.L."/>
            <person name="Trees E."/>
            <person name="Katz L.S."/>
            <person name="Carleton-Romer H.A."/>
            <person name="Stroika S."/>
            <person name="Kucerova Z."/>
            <person name="Roache K.F."/>
            <person name="Sabol A.L."/>
            <person name="Besser J."/>
            <person name="Gerner-Smidt P."/>
        </authorList>
    </citation>
    <scope>NUCLEOTIDE SEQUENCE</scope>
    <source>
        <strain evidence="2">PNUSAC005770</strain>
    </source>
</reference>
<proteinExistence type="predicted"/>